<dbReference type="Proteomes" id="UP001295423">
    <property type="component" value="Unassembled WGS sequence"/>
</dbReference>
<name>A0AAD2GBE0_9STRA</name>
<accession>A0AAD2GBE0</accession>
<dbReference type="PANTHER" id="PTHR43735">
    <property type="entry name" value="APOPTOSIS-INDUCING FACTOR 1"/>
    <property type="match status" value="1"/>
</dbReference>
<comment type="similarity">
    <text evidence="1">Belongs to the FAD-dependent oxidoreductase family.</text>
</comment>
<evidence type="ECO:0000256" key="1">
    <source>
        <dbReference type="ARBA" id="ARBA00006442"/>
    </source>
</evidence>
<dbReference type="Gene3D" id="3.50.50.100">
    <property type="match status" value="1"/>
</dbReference>
<sequence>MSDPKPKRIVVVGAGASARIVIKLLKKTSGDNVDITVVQPNTFASLPFYQTLVLTDRETLVGNSTFAEIEGVNKTVYGTAVGCSDGQVAVQPLDKSKSVETVPFDTLVCATGFAFPVVCETPGQSQAERQAEIDQYAKVLTSGQNVVVGGGGSVGVELAADILEKLPADSRKGKVTLICSSPKLLASQADRYGEKCKEVLEELGAEIIFNDRVSSQNDSIVSEGAPITLTLKSGKTLSCNAYVAAYARGANTSWLTTAAPGGSPLPEGLLNEKGQVIVNEYMQSAAYDKLYAMAATSDRAEPSLFPNVESQAATVTKNIVKPNSTKQAPGVPNAMYQLVGHDTFGTAMPENTPLPPVCATLCCTWCGFPCNMLCPCFCLGVLFGPCDPMVCGMCCAHPEGKGLANTLKGTKDMKMMAANAGYHVKGKPGFGEEMERS</sequence>
<gene>
    <name evidence="6" type="ORF">CYCCA115_LOCUS21977</name>
</gene>
<dbReference type="GO" id="GO:0005737">
    <property type="term" value="C:cytoplasm"/>
    <property type="evidence" value="ECO:0007669"/>
    <property type="project" value="TreeGrafter"/>
</dbReference>
<dbReference type="GO" id="GO:0050660">
    <property type="term" value="F:flavin adenine dinucleotide binding"/>
    <property type="evidence" value="ECO:0007669"/>
    <property type="project" value="TreeGrafter"/>
</dbReference>
<reference evidence="6" key="1">
    <citation type="submission" date="2023-08" db="EMBL/GenBank/DDBJ databases">
        <authorList>
            <person name="Audoor S."/>
            <person name="Bilcke G."/>
        </authorList>
    </citation>
    <scope>NUCLEOTIDE SEQUENCE</scope>
</reference>
<evidence type="ECO:0000313" key="6">
    <source>
        <dbReference type="EMBL" id="CAJ1966393.1"/>
    </source>
</evidence>
<evidence type="ECO:0000256" key="2">
    <source>
        <dbReference type="ARBA" id="ARBA00022630"/>
    </source>
</evidence>
<comment type="caution">
    <text evidence="6">The sequence shown here is derived from an EMBL/GenBank/DDBJ whole genome shotgun (WGS) entry which is preliminary data.</text>
</comment>
<dbReference type="GO" id="GO:0004174">
    <property type="term" value="F:electron-transferring-flavoprotein dehydrogenase activity"/>
    <property type="evidence" value="ECO:0007669"/>
    <property type="project" value="TreeGrafter"/>
</dbReference>
<evidence type="ECO:0000256" key="3">
    <source>
        <dbReference type="ARBA" id="ARBA00022827"/>
    </source>
</evidence>
<protein>
    <recommendedName>
        <fullName evidence="5">FAD/NAD(P)-binding domain-containing protein</fullName>
    </recommendedName>
</protein>
<proteinExistence type="inferred from homology"/>
<dbReference type="InterPro" id="IPR023753">
    <property type="entry name" value="FAD/NAD-binding_dom"/>
</dbReference>
<keyword evidence="2" id="KW-0285">Flavoprotein</keyword>
<feature type="domain" description="FAD/NAD(P)-binding" evidence="5">
    <location>
        <begin position="8"/>
        <end position="294"/>
    </location>
</feature>
<evidence type="ECO:0000313" key="7">
    <source>
        <dbReference type="Proteomes" id="UP001295423"/>
    </source>
</evidence>
<keyword evidence="7" id="KW-1185">Reference proteome</keyword>
<organism evidence="6 7">
    <name type="scientific">Cylindrotheca closterium</name>
    <dbReference type="NCBI Taxonomy" id="2856"/>
    <lineage>
        <taxon>Eukaryota</taxon>
        <taxon>Sar</taxon>
        <taxon>Stramenopiles</taxon>
        <taxon>Ochrophyta</taxon>
        <taxon>Bacillariophyta</taxon>
        <taxon>Bacillariophyceae</taxon>
        <taxon>Bacillariophycidae</taxon>
        <taxon>Bacillariales</taxon>
        <taxon>Bacillariaceae</taxon>
        <taxon>Cylindrotheca</taxon>
    </lineage>
</organism>
<dbReference type="Pfam" id="PF07992">
    <property type="entry name" value="Pyr_redox_2"/>
    <property type="match status" value="1"/>
</dbReference>
<keyword evidence="4" id="KW-0560">Oxidoreductase</keyword>
<dbReference type="AlphaFoldDB" id="A0AAD2GBE0"/>
<evidence type="ECO:0000259" key="5">
    <source>
        <dbReference type="Pfam" id="PF07992"/>
    </source>
</evidence>
<dbReference type="EMBL" id="CAKOGP040002280">
    <property type="protein sequence ID" value="CAJ1966393.1"/>
    <property type="molecule type" value="Genomic_DNA"/>
</dbReference>
<dbReference type="PANTHER" id="PTHR43735:SF3">
    <property type="entry name" value="FERROPTOSIS SUPPRESSOR PROTEIN 1"/>
    <property type="match status" value="1"/>
</dbReference>
<dbReference type="InterPro" id="IPR036188">
    <property type="entry name" value="FAD/NAD-bd_sf"/>
</dbReference>
<dbReference type="SUPFAM" id="SSF51905">
    <property type="entry name" value="FAD/NAD(P)-binding domain"/>
    <property type="match status" value="1"/>
</dbReference>
<keyword evidence="3" id="KW-0274">FAD</keyword>
<evidence type="ECO:0000256" key="4">
    <source>
        <dbReference type="ARBA" id="ARBA00023002"/>
    </source>
</evidence>